<dbReference type="Gene3D" id="3.40.30.10">
    <property type="entry name" value="Glutaredoxin"/>
    <property type="match status" value="1"/>
</dbReference>
<evidence type="ECO:0000256" key="3">
    <source>
        <dbReference type="ARBA" id="ARBA00047960"/>
    </source>
</evidence>
<evidence type="ECO:0000313" key="8">
    <source>
        <dbReference type="Proteomes" id="UP000799767"/>
    </source>
</evidence>
<dbReference type="GO" id="GO:0004364">
    <property type="term" value="F:glutathione transferase activity"/>
    <property type="evidence" value="ECO:0007669"/>
    <property type="project" value="UniProtKB-UniRule"/>
</dbReference>
<gene>
    <name evidence="7" type="ORF">BDY17DRAFT_254186</name>
</gene>
<dbReference type="Proteomes" id="UP000799767">
    <property type="component" value="Unassembled WGS sequence"/>
</dbReference>
<keyword evidence="8" id="KW-1185">Reference proteome</keyword>
<keyword evidence="7" id="KW-0413">Isomerase</keyword>
<dbReference type="InterPro" id="IPR014440">
    <property type="entry name" value="HCCAis_GSTk"/>
</dbReference>
<proteinExistence type="inferred from homology"/>
<name>A0A6A6PM64_9PEZI</name>
<dbReference type="AlphaFoldDB" id="A0A6A6PM64"/>
<evidence type="ECO:0000256" key="2">
    <source>
        <dbReference type="ARBA" id="ARBA00022679"/>
    </source>
</evidence>
<feature type="domain" description="DSBA-like thioredoxin" evidence="6">
    <location>
        <begin position="6"/>
        <end position="205"/>
    </location>
</feature>
<dbReference type="FunFam" id="3.40.30.10:FF:000096">
    <property type="entry name" value="Glutathione S-transferase kappa"/>
    <property type="match status" value="1"/>
</dbReference>
<dbReference type="Pfam" id="PF01323">
    <property type="entry name" value="DSBA"/>
    <property type="match status" value="1"/>
</dbReference>
<dbReference type="GO" id="GO:0004602">
    <property type="term" value="F:glutathione peroxidase activity"/>
    <property type="evidence" value="ECO:0007669"/>
    <property type="project" value="TreeGrafter"/>
</dbReference>
<dbReference type="InterPro" id="IPR001853">
    <property type="entry name" value="DSBA-like_thioredoxin_dom"/>
</dbReference>
<evidence type="ECO:0000256" key="4">
    <source>
        <dbReference type="PIRNR" id="PIRNR006386"/>
    </source>
</evidence>
<feature type="active site" description="Nucleophile" evidence="5">
    <location>
        <position position="14"/>
    </location>
</feature>
<dbReference type="OrthoDB" id="4664297at2759"/>
<dbReference type="EMBL" id="MU001638">
    <property type="protein sequence ID" value="KAF2481082.1"/>
    <property type="molecule type" value="Genomic_DNA"/>
</dbReference>
<protein>
    <recommendedName>
        <fullName evidence="4">Glutathione S-transferase kappa</fullName>
        <ecNumber evidence="4">2.5.1.18</ecNumber>
    </recommendedName>
</protein>
<comment type="catalytic activity">
    <reaction evidence="3 4">
        <text>RX + glutathione = an S-substituted glutathione + a halide anion + H(+)</text>
        <dbReference type="Rhea" id="RHEA:16437"/>
        <dbReference type="ChEBI" id="CHEBI:15378"/>
        <dbReference type="ChEBI" id="CHEBI:16042"/>
        <dbReference type="ChEBI" id="CHEBI:17792"/>
        <dbReference type="ChEBI" id="CHEBI:57925"/>
        <dbReference type="ChEBI" id="CHEBI:90779"/>
        <dbReference type="EC" id="2.5.1.18"/>
    </reaction>
</comment>
<dbReference type="PANTHER" id="PTHR42943:SF2">
    <property type="entry name" value="GLUTATHIONE S-TRANSFERASE KAPPA 1"/>
    <property type="match status" value="1"/>
</dbReference>
<reference evidence="7" key="1">
    <citation type="journal article" date="2020" name="Stud. Mycol.">
        <title>101 Dothideomycetes genomes: a test case for predicting lifestyles and emergence of pathogens.</title>
        <authorList>
            <person name="Haridas S."/>
            <person name="Albert R."/>
            <person name="Binder M."/>
            <person name="Bloem J."/>
            <person name="Labutti K."/>
            <person name="Salamov A."/>
            <person name="Andreopoulos B."/>
            <person name="Baker S."/>
            <person name="Barry K."/>
            <person name="Bills G."/>
            <person name="Bluhm B."/>
            <person name="Cannon C."/>
            <person name="Castanera R."/>
            <person name="Culley D."/>
            <person name="Daum C."/>
            <person name="Ezra D."/>
            <person name="Gonzalez J."/>
            <person name="Henrissat B."/>
            <person name="Kuo A."/>
            <person name="Liang C."/>
            <person name="Lipzen A."/>
            <person name="Lutzoni F."/>
            <person name="Magnuson J."/>
            <person name="Mondo S."/>
            <person name="Nolan M."/>
            <person name="Ohm R."/>
            <person name="Pangilinan J."/>
            <person name="Park H.-J."/>
            <person name="Ramirez L."/>
            <person name="Alfaro M."/>
            <person name="Sun H."/>
            <person name="Tritt A."/>
            <person name="Yoshinaga Y."/>
            <person name="Zwiers L.-H."/>
            <person name="Turgeon B."/>
            <person name="Goodwin S."/>
            <person name="Spatafora J."/>
            <person name="Crous P."/>
            <person name="Grigoriev I."/>
        </authorList>
    </citation>
    <scope>NUCLEOTIDE SEQUENCE</scope>
    <source>
        <strain evidence="7">CBS 113389</strain>
    </source>
</reference>
<comment type="similarity">
    <text evidence="1 4">Belongs to the GST superfamily. Kappa family.</text>
</comment>
<dbReference type="PANTHER" id="PTHR42943">
    <property type="entry name" value="GLUTATHIONE S-TRANSFERASE KAPPA"/>
    <property type="match status" value="1"/>
</dbReference>
<dbReference type="InterPro" id="IPR036249">
    <property type="entry name" value="Thioredoxin-like_sf"/>
</dbReference>
<dbReference type="PIRSF" id="PIRSF006386">
    <property type="entry name" value="HCCAis_GSTk"/>
    <property type="match status" value="1"/>
</dbReference>
<dbReference type="GO" id="GO:0006749">
    <property type="term" value="P:glutathione metabolic process"/>
    <property type="evidence" value="ECO:0007669"/>
    <property type="project" value="TreeGrafter"/>
</dbReference>
<dbReference type="SUPFAM" id="SSF52833">
    <property type="entry name" value="Thioredoxin-like"/>
    <property type="match status" value="1"/>
</dbReference>
<dbReference type="GO" id="GO:0016853">
    <property type="term" value="F:isomerase activity"/>
    <property type="evidence" value="ECO:0007669"/>
    <property type="project" value="UniProtKB-KW"/>
</dbReference>
<evidence type="ECO:0000259" key="6">
    <source>
        <dbReference type="Pfam" id="PF01323"/>
    </source>
</evidence>
<dbReference type="RefSeq" id="XP_033587652.1">
    <property type="nucleotide sequence ID" value="XM_033731409.1"/>
</dbReference>
<dbReference type="GeneID" id="54472411"/>
<sequence length="219" mass="24043">MTKHKLTLFVDIISPFGYIAFYVTKNSPIFKQCDITYVPILLGGVMKATNNRPPLEIKNKDVWIAKERKRYIKAFSIPSLPDTPQPFPQSTVTAQRALCAIELHRPDKLVEAIAALYHIFFVEGKPISKAETVAEALKGVLGEAGAKEIMGKVGDAEVKQQLQANSNKAIEAGAFGLPWFVATNAQGETEGFWGVDKLGQLVEHLGLERNGEPGLRALL</sequence>
<organism evidence="7 8">
    <name type="scientific">Neohortaea acidophila</name>
    <dbReference type="NCBI Taxonomy" id="245834"/>
    <lineage>
        <taxon>Eukaryota</taxon>
        <taxon>Fungi</taxon>
        <taxon>Dikarya</taxon>
        <taxon>Ascomycota</taxon>
        <taxon>Pezizomycotina</taxon>
        <taxon>Dothideomycetes</taxon>
        <taxon>Dothideomycetidae</taxon>
        <taxon>Mycosphaerellales</taxon>
        <taxon>Teratosphaeriaceae</taxon>
        <taxon>Neohortaea</taxon>
    </lineage>
</organism>
<dbReference type="GO" id="GO:0005777">
    <property type="term" value="C:peroxisome"/>
    <property type="evidence" value="ECO:0007669"/>
    <property type="project" value="TreeGrafter"/>
</dbReference>
<dbReference type="InterPro" id="IPR051924">
    <property type="entry name" value="GST_Kappa/NadH"/>
</dbReference>
<dbReference type="EC" id="2.5.1.18" evidence="4"/>
<dbReference type="GO" id="GO:0005739">
    <property type="term" value="C:mitochondrion"/>
    <property type="evidence" value="ECO:0007669"/>
    <property type="project" value="TreeGrafter"/>
</dbReference>
<evidence type="ECO:0000256" key="1">
    <source>
        <dbReference type="ARBA" id="ARBA00006494"/>
    </source>
</evidence>
<keyword evidence="2 4" id="KW-0808">Transferase</keyword>
<accession>A0A6A6PM64</accession>
<evidence type="ECO:0000256" key="5">
    <source>
        <dbReference type="PIRSR" id="PIRSR006386-1"/>
    </source>
</evidence>
<evidence type="ECO:0000313" key="7">
    <source>
        <dbReference type="EMBL" id="KAF2481082.1"/>
    </source>
</evidence>